<evidence type="ECO:0000256" key="1">
    <source>
        <dbReference type="ARBA" id="ARBA00001352"/>
    </source>
</evidence>
<dbReference type="Proteomes" id="UP001597090">
    <property type="component" value="Unassembled WGS sequence"/>
</dbReference>
<evidence type="ECO:0000256" key="12">
    <source>
        <dbReference type="ARBA" id="ARBA00023235"/>
    </source>
</evidence>
<feature type="domain" description="Radical SAM core" evidence="15">
    <location>
        <begin position="123"/>
        <end position="346"/>
    </location>
</feature>
<dbReference type="EMBL" id="JBHTIH010000002">
    <property type="protein sequence ID" value="MFD0738582.1"/>
    <property type="molecule type" value="Genomic_DNA"/>
</dbReference>
<keyword evidence="7" id="KW-0949">S-adenosyl-L-methionine</keyword>
<evidence type="ECO:0000313" key="17">
    <source>
        <dbReference type="Proteomes" id="UP001597090"/>
    </source>
</evidence>
<dbReference type="PANTHER" id="PTHR30538">
    <property type="entry name" value="LYSINE 2,3-AMINOMUTASE-RELATED"/>
    <property type="match status" value="1"/>
</dbReference>
<accession>A0ABW2YJH6</accession>
<feature type="region of interest" description="Disordered" evidence="14">
    <location>
        <begin position="1"/>
        <end position="29"/>
    </location>
</feature>
<gene>
    <name evidence="16" type="primary">epmB</name>
    <name evidence="16" type="ORF">ACFQZQ_04680</name>
</gene>
<evidence type="ECO:0000256" key="8">
    <source>
        <dbReference type="ARBA" id="ARBA00022723"/>
    </source>
</evidence>
<keyword evidence="10" id="KW-0408">Iron</keyword>
<dbReference type="InterPro" id="IPR003739">
    <property type="entry name" value="Lys_aminomutase/Glu_NH3_mut"/>
</dbReference>
<feature type="compositionally biased region" description="Polar residues" evidence="14">
    <location>
        <begin position="11"/>
        <end position="23"/>
    </location>
</feature>
<proteinExistence type="inferred from homology"/>
<protein>
    <recommendedName>
        <fullName evidence="5">L-lysine 2,3-aminomutase</fullName>
    </recommendedName>
    <alternativeName>
        <fullName evidence="13">EF-P post-translational modification enzyme B</fullName>
    </alternativeName>
</protein>
<keyword evidence="9" id="KW-0663">Pyridoxal phosphate</keyword>
<keyword evidence="11" id="KW-0411">Iron-sulfur</keyword>
<comment type="cofactor">
    <cofactor evidence="2">
        <name>pyridoxal 5'-phosphate</name>
        <dbReference type="ChEBI" id="CHEBI:597326"/>
    </cofactor>
</comment>
<comment type="cofactor">
    <cofactor evidence="3">
        <name>[4Fe-4S] cluster</name>
        <dbReference type="ChEBI" id="CHEBI:49883"/>
    </cofactor>
</comment>
<evidence type="ECO:0000256" key="4">
    <source>
        <dbReference type="ARBA" id="ARBA00008703"/>
    </source>
</evidence>
<reference evidence="17" key="1">
    <citation type="journal article" date="2019" name="Int. J. Syst. Evol. Microbiol.">
        <title>The Global Catalogue of Microorganisms (GCM) 10K type strain sequencing project: providing services to taxonomists for standard genome sequencing and annotation.</title>
        <authorList>
            <consortium name="The Broad Institute Genomics Platform"/>
            <consortium name="The Broad Institute Genome Sequencing Center for Infectious Disease"/>
            <person name="Wu L."/>
            <person name="Ma J."/>
        </authorList>
    </citation>
    <scope>NUCLEOTIDE SEQUENCE [LARGE SCALE GENOMIC DNA]</scope>
    <source>
        <strain evidence="17">CCUG 55491</strain>
    </source>
</reference>
<evidence type="ECO:0000256" key="2">
    <source>
        <dbReference type="ARBA" id="ARBA00001933"/>
    </source>
</evidence>
<keyword evidence="17" id="KW-1185">Reference proteome</keyword>
<dbReference type="Gene3D" id="3.20.20.70">
    <property type="entry name" value="Aldolase class I"/>
    <property type="match status" value="1"/>
</dbReference>
<organism evidence="16 17">
    <name type="scientific">Lysobacter koreensis</name>
    <dbReference type="NCBI Taxonomy" id="266122"/>
    <lineage>
        <taxon>Bacteria</taxon>
        <taxon>Pseudomonadati</taxon>
        <taxon>Pseudomonadota</taxon>
        <taxon>Gammaproteobacteria</taxon>
        <taxon>Lysobacterales</taxon>
        <taxon>Lysobacteraceae</taxon>
        <taxon>Lysobacter</taxon>
    </lineage>
</organism>
<dbReference type="RefSeq" id="WP_386811495.1">
    <property type="nucleotide sequence ID" value="NZ_JBHTIH010000002.1"/>
</dbReference>
<dbReference type="InterPro" id="IPR022462">
    <property type="entry name" value="EpmB"/>
</dbReference>
<keyword evidence="8" id="KW-0479">Metal-binding</keyword>
<dbReference type="SFLD" id="SFLDG01070">
    <property type="entry name" value="PLP-dependent"/>
    <property type="match status" value="1"/>
</dbReference>
<evidence type="ECO:0000256" key="9">
    <source>
        <dbReference type="ARBA" id="ARBA00022898"/>
    </source>
</evidence>
<dbReference type="NCBIfam" id="TIGR03821">
    <property type="entry name" value="EFP_modif_epmB"/>
    <property type="match status" value="1"/>
</dbReference>
<evidence type="ECO:0000256" key="6">
    <source>
        <dbReference type="ARBA" id="ARBA00022485"/>
    </source>
</evidence>
<dbReference type="InterPro" id="IPR058240">
    <property type="entry name" value="rSAM_sf"/>
</dbReference>
<dbReference type="NCBIfam" id="TIGR00238">
    <property type="entry name" value="KamA family radical SAM protein"/>
    <property type="match status" value="1"/>
</dbReference>
<dbReference type="PIRSF" id="PIRSF004911">
    <property type="entry name" value="DUF160"/>
    <property type="match status" value="1"/>
</dbReference>
<dbReference type="SUPFAM" id="SSF102114">
    <property type="entry name" value="Radical SAM enzymes"/>
    <property type="match status" value="1"/>
</dbReference>
<name>A0ABW2YJH6_9GAMM</name>
<evidence type="ECO:0000259" key="15">
    <source>
        <dbReference type="PROSITE" id="PS51918"/>
    </source>
</evidence>
<evidence type="ECO:0000256" key="11">
    <source>
        <dbReference type="ARBA" id="ARBA00023014"/>
    </source>
</evidence>
<evidence type="ECO:0000256" key="14">
    <source>
        <dbReference type="SAM" id="MobiDB-lite"/>
    </source>
</evidence>
<dbReference type="SFLD" id="SFLDS00029">
    <property type="entry name" value="Radical_SAM"/>
    <property type="match status" value="1"/>
</dbReference>
<keyword evidence="6" id="KW-0004">4Fe-4S</keyword>
<comment type="catalytic activity">
    <reaction evidence="1">
        <text>L-lysine = D-beta-lysine</text>
        <dbReference type="Rhea" id="RHEA:44148"/>
        <dbReference type="ChEBI" id="CHEBI:32551"/>
        <dbReference type="ChEBI" id="CHEBI:84138"/>
    </reaction>
</comment>
<comment type="caution">
    <text evidence="16">The sequence shown here is derived from an EMBL/GenBank/DDBJ whole genome shotgun (WGS) entry which is preliminary data.</text>
</comment>
<comment type="similarity">
    <text evidence="4">Belongs to the radical SAM superfamily. KamA family.</text>
</comment>
<dbReference type="InterPro" id="IPR007197">
    <property type="entry name" value="rSAM"/>
</dbReference>
<evidence type="ECO:0000256" key="7">
    <source>
        <dbReference type="ARBA" id="ARBA00022691"/>
    </source>
</evidence>
<dbReference type="PROSITE" id="PS51918">
    <property type="entry name" value="RADICAL_SAM"/>
    <property type="match status" value="1"/>
</dbReference>
<dbReference type="PANTHER" id="PTHR30538:SF1">
    <property type="entry name" value="L-LYSINE 2,3-AMINOMUTASE"/>
    <property type="match status" value="1"/>
</dbReference>
<dbReference type="SFLD" id="SFLDF00314">
    <property type="entry name" value="L-lysine_2_3-aminomutase_(yjeK"/>
    <property type="match status" value="1"/>
</dbReference>
<evidence type="ECO:0000256" key="13">
    <source>
        <dbReference type="ARBA" id="ARBA00030756"/>
    </source>
</evidence>
<dbReference type="InterPro" id="IPR013785">
    <property type="entry name" value="Aldolase_TIM"/>
</dbReference>
<evidence type="ECO:0000256" key="5">
    <source>
        <dbReference type="ARBA" id="ARBA00022363"/>
    </source>
</evidence>
<dbReference type="CDD" id="cd01335">
    <property type="entry name" value="Radical_SAM"/>
    <property type="match status" value="1"/>
</dbReference>
<evidence type="ECO:0000256" key="10">
    <source>
        <dbReference type="ARBA" id="ARBA00023004"/>
    </source>
</evidence>
<keyword evidence="12" id="KW-0413">Isomerase</keyword>
<evidence type="ECO:0000313" key="16">
    <source>
        <dbReference type="EMBL" id="MFD0738582.1"/>
    </source>
</evidence>
<sequence length="352" mass="38321">MIPAAQIGIQPVSTQPVSTQPAPSQHAPLQPRWQQLWRDAVREPRELLAMLGLDATALASDAASAQFPLRVPRGFVARMRHGDPADPLLRQVLPLDEELRPVPGFSLDAVGDSQAKSANGVIQKYRGRALLVATGSCAVHCRYCFRRYFPYAEETAAAGGWQQAVELIRNDSTIDEVILSGGDPWSLATQKLAELTDALATVGHLKRLRVHTRLPVVLPERVDEALLAWMRTLPWPVTVVLHANHANEFDAHVDAALAMLRASGATLLNQAVLLRGVNDSVEALAALSERSHQAGVLPYYLHQLDRVQGAAHFEVDDGTARQLHAALTARLSGYLVPKLVREVAGDPGKRPL</sequence>
<evidence type="ECO:0000256" key="3">
    <source>
        <dbReference type="ARBA" id="ARBA00001966"/>
    </source>
</evidence>